<reference evidence="2" key="2">
    <citation type="submission" date="2015-01" db="EMBL/GenBank/DDBJ databases">
        <title>Evolutionary Origins and Diversification of the Mycorrhizal Mutualists.</title>
        <authorList>
            <consortium name="DOE Joint Genome Institute"/>
            <consortium name="Mycorrhizal Genomics Consortium"/>
            <person name="Kohler A."/>
            <person name="Kuo A."/>
            <person name="Nagy L.G."/>
            <person name="Floudas D."/>
            <person name="Copeland A."/>
            <person name="Barry K.W."/>
            <person name="Cichocki N."/>
            <person name="Veneault-Fourrey C."/>
            <person name="LaButti K."/>
            <person name="Lindquist E.A."/>
            <person name="Lipzen A."/>
            <person name="Lundell T."/>
            <person name="Morin E."/>
            <person name="Murat C."/>
            <person name="Riley R."/>
            <person name="Ohm R."/>
            <person name="Sun H."/>
            <person name="Tunlid A."/>
            <person name="Henrissat B."/>
            <person name="Grigoriev I.V."/>
            <person name="Hibbett D.S."/>
            <person name="Martin F."/>
        </authorList>
    </citation>
    <scope>NUCLEOTIDE SEQUENCE [LARGE SCALE GENOMIC DNA]</scope>
    <source>
        <strain evidence="2">Ve08.2h10</strain>
    </source>
</reference>
<feature type="non-terminal residue" evidence="1">
    <location>
        <position position="1"/>
    </location>
</feature>
<feature type="non-terminal residue" evidence="1">
    <location>
        <position position="164"/>
    </location>
</feature>
<organism evidence="1 2">
    <name type="scientific">Paxillus rubicundulus Ve08.2h10</name>
    <dbReference type="NCBI Taxonomy" id="930991"/>
    <lineage>
        <taxon>Eukaryota</taxon>
        <taxon>Fungi</taxon>
        <taxon>Dikarya</taxon>
        <taxon>Basidiomycota</taxon>
        <taxon>Agaricomycotina</taxon>
        <taxon>Agaricomycetes</taxon>
        <taxon>Agaricomycetidae</taxon>
        <taxon>Boletales</taxon>
        <taxon>Paxilineae</taxon>
        <taxon>Paxillaceae</taxon>
        <taxon>Paxillus</taxon>
    </lineage>
</organism>
<protein>
    <submittedName>
        <fullName evidence="1">Uncharacterized protein</fullName>
    </submittedName>
</protein>
<evidence type="ECO:0000313" key="1">
    <source>
        <dbReference type="EMBL" id="KIK77212.1"/>
    </source>
</evidence>
<dbReference type="HOGENOM" id="CLU_146177_0_0_1"/>
<evidence type="ECO:0000313" key="2">
    <source>
        <dbReference type="Proteomes" id="UP000054538"/>
    </source>
</evidence>
<proteinExistence type="predicted"/>
<gene>
    <name evidence="1" type="ORF">PAXRUDRAFT_48165</name>
</gene>
<name>A0A0D0C1Y6_9AGAM</name>
<dbReference type="AlphaFoldDB" id="A0A0D0C1Y6"/>
<reference evidence="1 2" key="1">
    <citation type="submission" date="2014-04" db="EMBL/GenBank/DDBJ databases">
        <authorList>
            <consortium name="DOE Joint Genome Institute"/>
            <person name="Kuo A."/>
            <person name="Kohler A."/>
            <person name="Jargeat P."/>
            <person name="Nagy L.G."/>
            <person name="Floudas D."/>
            <person name="Copeland A."/>
            <person name="Barry K.W."/>
            <person name="Cichocki N."/>
            <person name="Veneault-Fourrey C."/>
            <person name="LaButti K."/>
            <person name="Lindquist E.A."/>
            <person name="Lipzen A."/>
            <person name="Lundell T."/>
            <person name="Morin E."/>
            <person name="Murat C."/>
            <person name="Sun H."/>
            <person name="Tunlid A."/>
            <person name="Henrissat B."/>
            <person name="Grigoriev I.V."/>
            <person name="Hibbett D.S."/>
            <person name="Martin F."/>
            <person name="Nordberg H.P."/>
            <person name="Cantor M.N."/>
            <person name="Hua S.X."/>
        </authorList>
    </citation>
    <scope>NUCLEOTIDE SEQUENCE [LARGE SCALE GENOMIC DNA]</scope>
    <source>
        <strain evidence="1 2">Ve08.2h10</strain>
    </source>
</reference>
<sequence length="164" mass="19104">DEDIIHVDDWPSFGNEVSESMVHECLERRGRVAKSKEHDIWFEETGRRNECCLPTITGFDLNVVISPMDVHLGEDLGSFQFVNKIRDERKGIGILYRVRTWVEGSVFLWNKEEGRSLERLRQGDLSSLKVFFNKLFAGFFFLWVQMVGLGDFRNKRVVTINSMV</sequence>
<dbReference type="OrthoDB" id="2693386at2759"/>
<dbReference type="InParanoid" id="A0A0D0C1Y6"/>
<accession>A0A0D0C1Y6</accession>
<keyword evidence="2" id="KW-1185">Reference proteome</keyword>
<dbReference type="Proteomes" id="UP000054538">
    <property type="component" value="Unassembled WGS sequence"/>
</dbReference>
<dbReference type="EMBL" id="KN827083">
    <property type="protein sequence ID" value="KIK77212.1"/>
    <property type="molecule type" value="Genomic_DNA"/>
</dbReference>